<evidence type="ECO:0000313" key="12">
    <source>
        <dbReference type="Proteomes" id="UP000318582"/>
    </source>
</evidence>
<dbReference type="PANTHER" id="PTHR11164:SF0">
    <property type="entry name" value="GLUTAMATE--CYSTEINE LIGASE CATALYTIC SUBUNIT"/>
    <property type="match status" value="1"/>
</dbReference>
<dbReference type="SUPFAM" id="SSF55931">
    <property type="entry name" value="Glutamine synthetase/guanido kinase"/>
    <property type="match status" value="1"/>
</dbReference>
<keyword evidence="12" id="KW-1185">Reference proteome</keyword>
<keyword evidence="7 10" id="KW-0067">ATP-binding</keyword>
<evidence type="ECO:0000256" key="2">
    <source>
        <dbReference type="ARBA" id="ARBA00008100"/>
    </source>
</evidence>
<accession>A0A507EGS8</accession>
<comment type="pathway">
    <text evidence="1 10">Sulfur metabolism; glutathione biosynthesis; glutathione from L-cysteine and L-glutamate: step 1/2.</text>
</comment>
<dbReference type="GO" id="GO:0004357">
    <property type="term" value="F:glutamate-cysteine ligase activity"/>
    <property type="evidence" value="ECO:0007669"/>
    <property type="project" value="UniProtKB-UniRule"/>
</dbReference>
<evidence type="ECO:0000256" key="8">
    <source>
        <dbReference type="ARBA" id="ARBA00030585"/>
    </source>
</evidence>
<protein>
    <recommendedName>
        <fullName evidence="3 10">Glutamate--cysteine ligase</fullName>
        <ecNumber evidence="3 10">6.3.2.2</ecNumber>
    </recommendedName>
    <alternativeName>
        <fullName evidence="9 10">Gamma-ECS</fullName>
    </alternativeName>
    <alternativeName>
        <fullName evidence="8 10">Gamma-glutamylcysteine synthetase</fullName>
    </alternativeName>
</protein>
<comment type="catalytic activity">
    <reaction evidence="10">
        <text>L-cysteine + L-glutamate + ATP = gamma-L-glutamyl-L-cysteine + ADP + phosphate + H(+)</text>
        <dbReference type="Rhea" id="RHEA:13285"/>
        <dbReference type="ChEBI" id="CHEBI:15378"/>
        <dbReference type="ChEBI" id="CHEBI:29985"/>
        <dbReference type="ChEBI" id="CHEBI:30616"/>
        <dbReference type="ChEBI" id="CHEBI:35235"/>
        <dbReference type="ChEBI" id="CHEBI:43474"/>
        <dbReference type="ChEBI" id="CHEBI:58173"/>
        <dbReference type="ChEBI" id="CHEBI:456216"/>
        <dbReference type="EC" id="6.3.2.2"/>
    </reaction>
</comment>
<dbReference type="Pfam" id="PF03074">
    <property type="entry name" value="GCS"/>
    <property type="match status" value="1"/>
</dbReference>
<comment type="similarity">
    <text evidence="2 10">Belongs to the glutamate--cysteine ligase type 3 family.</text>
</comment>
<evidence type="ECO:0000313" key="11">
    <source>
        <dbReference type="EMBL" id="TPX63001.1"/>
    </source>
</evidence>
<dbReference type="Proteomes" id="UP000318582">
    <property type="component" value="Unassembled WGS sequence"/>
</dbReference>
<dbReference type="PANTHER" id="PTHR11164">
    <property type="entry name" value="GLUTAMATE CYSTEINE LIGASE"/>
    <property type="match status" value="1"/>
</dbReference>
<evidence type="ECO:0000256" key="4">
    <source>
        <dbReference type="ARBA" id="ARBA00022598"/>
    </source>
</evidence>
<dbReference type="AlphaFoldDB" id="A0A507EGS8"/>
<evidence type="ECO:0000256" key="1">
    <source>
        <dbReference type="ARBA" id="ARBA00005006"/>
    </source>
</evidence>
<evidence type="ECO:0000256" key="5">
    <source>
        <dbReference type="ARBA" id="ARBA00022684"/>
    </source>
</evidence>
<gene>
    <name evidence="11" type="primary">GSH1</name>
    <name evidence="11" type="ORF">PhCBS80983_g00171</name>
</gene>
<keyword evidence="6 10" id="KW-0547">Nucleotide-binding</keyword>
<keyword evidence="5 10" id="KW-0317">Glutathione biosynthesis</keyword>
<evidence type="ECO:0000256" key="7">
    <source>
        <dbReference type="ARBA" id="ARBA00022840"/>
    </source>
</evidence>
<organism evidence="11 12">
    <name type="scientific">Powellomyces hirtus</name>
    <dbReference type="NCBI Taxonomy" id="109895"/>
    <lineage>
        <taxon>Eukaryota</taxon>
        <taxon>Fungi</taxon>
        <taxon>Fungi incertae sedis</taxon>
        <taxon>Chytridiomycota</taxon>
        <taxon>Chytridiomycota incertae sedis</taxon>
        <taxon>Chytridiomycetes</taxon>
        <taxon>Spizellomycetales</taxon>
        <taxon>Powellomycetaceae</taxon>
        <taxon>Powellomyces</taxon>
    </lineage>
</organism>
<evidence type="ECO:0000256" key="10">
    <source>
        <dbReference type="RuleBase" id="RU367135"/>
    </source>
</evidence>
<dbReference type="GO" id="GO:0005524">
    <property type="term" value="F:ATP binding"/>
    <property type="evidence" value="ECO:0007669"/>
    <property type="project" value="UniProtKB-UniRule"/>
</dbReference>
<dbReference type="EMBL" id="QEAQ01000001">
    <property type="protein sequence ID" value="TPX63001.1"/>
    <property type="molecule type" value="Genomic_DNA"/>
</dbReference>
<dbReference type="STRING" id="109895.A0A507EGS8"/>
<reference evidence="11 12" key="1">
    <citation type="journal article" date="2019" name="Sci. Rep.">
        <title>Comparative genomics of chytrid fungi reveal insights into the obligate biotrophic and pathogenic lifestyle of Synchytrium endobioticum.</title>
        <authorList>
            <person name="van de Vossenberg B.T.L.H."/>
            <person name="Warris S."/>
            <person name="Nguyen H.D.T."/>
            <person name="van Gent-Pelzer M.P.E."/>
            <person name="Joly D.L."/>
            <person name="van de Geest H.C."/>
            <person name="Bonants P.J.M."/>
            <person name="Smith D.S."/>
            <person name="Levesque C.A."/>
            <person name="van der Lee T.A.J."/>
        </authorList>
    </citation>
    <scope>NUCLEOTIDE SEQUENCE [LARGE SCALE GENOMIC DNA]</scope>
    <source>
        <strain evidence="11 12">CBS 809.83</strain>
    </source>
</reference>
<dbReference type="UniPathway" id="UPA00142">
    <property type="reaction ID" value="UER00209"/>
</dbReference>
<dbReference type="InterPro" id="IPR014746">
    <property type="entry name" value="Gln_synth/guanido_kin_cat_dom"/>
</dbReference>
<dbReference type="GO" id="GO:0017109">
    <property type="term" value="C:glutamate-cysteine ligase complex"/>
    <property type="evidence" value="ECO:0007669"/>
    <property type="project" value="TreeGrafter"/>
</dbReference>
<dbReference type="InterPro" id="IPR004308">
    <property type="entry name" value="GCS"/>
</dbReference>
<evidence type="ECO:0000256" key="9">
    <source>
        <dbReference type="ARBA" id="ARBA00032122"/>
    </source>
</evidence>
<name>A0A507EGS8_9FUNG</name>
<sequence>MGLLSLGTPLPWEEAKKHADHVRKHGIVQFLNIWNRIKTRRKDHLLWGDEIEYIVVKYNDEEKGVKVSLHAHDALEKLQVLELDHIAKGEVFESSWKPEYGRYMLEGTPGLPYGYTLDDILGVEENMIRRRRLATSMLRPGEAVLTLTNFPRLGSCGFTDPPSNATPDAGASMSFFIPNEAINPHARFPTLTANIRLRRGSKVAINMPIYKDKNTPSPWREPNPSCLTNHCTKSLPAAIAAGCSNGHAEETAEAVKKLNKDSLPSLPDLVPDALPDHIYMDAMCFGMGCCCLQVTFQACSVEEARLLYDQLAVVTPIMMALSAGAPIFRGYLADVDCRWNVISGSVDDRTIEERGLKPLEHSKFRIKKSRYDSISNYLSPGPMYSGGCNTPDVANIPLEKLASIPSKGMEFYKDEYNDLDTVYDKDIYRQLVDGGVDDLLAKHYAHLFIRDPLVVFQELLEQDDELSSDHFENIQSTNWQSMRFKPPPPSAPHIGWRVEFRSMEIQLTDHENAAFSIFVVLLVRAILSFDLNLYIPLSKVDENMQRAHSRDAVHREKFWFRRNCIGDPNRKLGDLGCKCPRVAHQTVAEAVYGAPYVNGVDHGNEDAYEEMTVNEIMNGKPSTNFIGLTNLVRRYLHIHQPAISEATRTKLEAYIDVISRKASGELKTSATWIRDFVAAHPGYKGDSVVSEEVAYDLCKAVENLAEKRVEGLNC</sequence>
<evidence type="ECO:0000256" key="6">
    <source>
        <dbReference type="ARBA" id="ARBA00022741"/>
    </source>
</evidence>
<dbReference type="EC" id="6.3.2.2" evidence="3 10"/>
<dbReference type="GO" id="GO:0006750">
    <property type="term" value="P:glutathione biosynthetic process"/>
    <property type="evidence" value="ECO:0007669"/>
    <property type="project" value="UniProtKB-UniRule"/>
</dbReference>
<comment type="caution">
    <text evidence="11">The sequence shown here is derived from an EMBL/GenBank/DDBJ whole genome shotgun (WGS) entry which is preliminary data.</text>
</comment>
<proteinExistence type="inferred from homology"/>
<evidence type="ECO:0000256" key="3">
    <source>
        <dbReference type="ARBA" id="ARBA00012220"/>
    </source>
</evidence>
<dbReference type="FunFam" id="3.30.590.50:FF:000007">
    <property type="entry name" value="Glutamate--cysteine ligase"/>
    <property type="match status" value="1"/>
</dbReference>
<dbReference type="Gene3D" id="1.10.8.960">
    <property type="match status" value="1"/>
</dbReference>
<dbReference type="Gene3D" id="3.30.590.50">
    <property type="match status" value="2"/>
</dbReference>
<keyword evidence="4 10" id="KW-0436">Ligase</keyword>